<accession>V6LUL8</accession>
<reference evidence="2" key="1">
    <citation type="journal article" date="2014" name="PLoS Genet.">
        <title>The Genome of Spironucleus salmonicida Highlights a Fish Pathogen Adapted to Fluctuating Environments.</title>
        <authorList>
            <person name="Xu F."/>
            <person name="Jerlstrom-Hultqvist J."/>
            <person name="Einarsson E."/>
            <person name="Astvaldsson A."/>
            <person name="Svard S.G."/>
            <person name="Andersson J.O."/>
        </authorList>
    </citation>
    <scope>NUCLEOTIDE SEQUENCE</scope>
</reference>
<feature type="compositionally biased region" description="Basic residues" evidence="1">
    <location>
        <begin position="121"/>
        <end position="143"/>
    </location>
</feature>
<feature type="non-terminal residue" evidence="2">
    <location>
        <position position="172"/>
    </location>
</feature>
<organism evidence="2">
    <name type="scientific">Spironucleus salmonicida</name>
    <dbReference type="NCBI Taxonomy" id="348837"/>
    <lineage>
        <taxon>Eukaryota</taxon>
        <taxon>Metamonada</taxon>
        <taxon>Diplomonadida</taxon>
        <taxon>Hexamitidae</taxon>
        <taxon>Hexamitinae</taxon>
        <taxon>Spironucleus</taxon>
    </lineage>
</organism>
<dbReference type="GO" id="GO:0003735">
    <property type="term" value="F:structural constituent of ribosome"/>
    <property type="evidence" value="ECO:0007669"/>
    <property type="project" value="InterPro"/>
</dbReference>
<name>V6LUL8_9EUKA</name>
<dbReference type="EMBL" id="KI545993">
    <property type="protein sequence ID" value="EST48322.1"/>
    <property type="molecule type" value="Genomic_DNA"/>
</dbReference>
<evidence type="ECO:0000313" key="2">
    <source>
        <dbReference type="EMBL" id="EST48322.1"/>
    </source>
</evidence>
<proteinExistence type="inferred from homology"/>
<keyword evidence="2" id="KW-0687">Ribonucleoprotein</keyword>
<dbReference type="GO" id="GO:0005840">
    <property type="term" value="C:ribosome"/>
    <property type="evidence" value="ECO:0007669"/>
    <property type="project" value="UniProtKB-KW"/>
</dbReference>
<dbReference type="VEuPathDB" id="GiardiaDB:SS50377_23933"/>
<dbReference type="Gene3D" id="3.10.20.10">
    <property type="match status" value="1"/>
</dbReference>
<dbReference type="HAMAP" id="MF_00273">
    <property type="entry name" value="Ribosomal_eL20"/>
    <property type="match status" value="1"/>
</dbReference>
<protein>
    <submittedName>
        <fullName evidence="2">Ribosomal protein L18a</fullName>
    </submittedName>
</protein>
<keyword evidence="2" id="KW-0689">Ribosomal protein</keyword>
<sequence length="172" mass="20392">MNQYEICGRQLKNAPVDAPVFKMTIFATNDIIAESRFWYFLNSLQRIKKSNGQLVSIKKVTEDDSTVRTYGITIRYRTHGRSPEPVPRNPRDHRRPRHGEALLRHGRPVPHPLSGRADHQVRHRQERRRSQTHRHGRHPRRPQRQQGRVPPLLPRFHLRSRFPQGYLCRQAL</sequence>
<dbReference type="InterPro" id="IPR028877">
    <property type="entry name" value="Ribosomal_eL20"/>
</dbReference>
<feature type="region of interest" description="Disordered" evidence="1">
    <location>
        <begin position="75"/>
        <end position="155"/>
    </location>
</feature>
<gene>
    <name evidence="2" type="ORF">SS50377_11525</name>
</gene>
<dbReference type="PANTHER" id="PTHR10052">
    <property type="entry name" value="60S RIBOSOMAL PROTEIN L18A"/>
    <property type="match status" value="1"/>
</dbReference>
<dbReference type="GO" id="GO:0006412">
    <property type="term" value="P:translation"/>
    <property type="evidence" value="ECO:0007669"/>
    <property type="project" value="InterPro"/>
</dbReference>
<dbReference type="AlphaFoldDB" id="V6LUL8"/>
<evidence type="ECO:0000256" key="1">
    <source>
        <dbReference type="SAM" id="MobiDB-lite"/>
    </source>
</evidence>
<dbReference type="InterPro" id="IPR021138">
    <property type="entry name" value="Ribosomal_eL20_eukaryotes"/>
</dbReference>